<dbReference type="NCBIfam" id="TIGR03423">
    <property type="entry name" value="pbp2_mrdA"/>
    <property type="match status" value="1"/>
</dbReference>
<dbReference type="Gene3D" id="3.40.710.10">
    <property type="entry name" value="DD-peptidase/beta-lactamase superfamily"/>
    <property type="match status" value="1"/>
</dbReference>
<keyword evidence="7 15" id="KW-0812">Transmembrane</keyword>
<evidence type="ECO:0000256" key="8">
    <source>
        <dbReference type="ARBA" id="ARBA00022801"/>
    </source>
</evidence>
<keyword evidence="8" id="KW-0378">Hydrolase</keyword>
<feature type="compositionally biased region" description="Low complexity" evidence="14">
    <location>
        <begin position="638"/>
        <end position="651"/>
    </location>
</feature>
<dbReference type="PANTHER" id="PTHR30627:SF2">
    <property type="entry name" value="PEPTIDOGLYCAN D,D-TRANSPEPTIDASE MRDA"/>
    <property type="match status" value="1"/>
</dbReference>
<keyword evidence="5" id="KW-0121">Carboxypeptidase</keyword>
<feature type="transmembrane region" description="Helical" evidence="15">
    <location>
        <begin position="20"/>
        <end position="37"/>
    </location>
</feature>
<dbReference type="GO" id="GO:0008658">
    <property type="term" value="F:penicillin binding"/>
    <property type="evidence" value="ECO:0007669"/>
    <property type="project" value="InterPro"/>
</dbReference>
<keyword evidence="13" id="KW-0961">Cell wall biogenesis/degradation</keyword>
<keyword evidence="11 15" id="KW-1133">Transmembrane helix</keyword>
<dbReference type="InterPro" id="IPR001460">
    <property type="entry name" value="PCN-bd_Tpept"/>
</dbReference>
<evidence type="ECO:0000313" key="18">
    <source>
        <dbReference type="EMBL" id="KYF50119.1"/>
    </source>
</evidence>
<evidence type="ECO:0000256" key="10">
    <source>
        <dbReference type="ARBA" id="ARBA00022984"/>
    </source>
</evidence>
<evidence type="ECO:0000259" key="16">
    <source>
        <dbReference type="Pfam" id="PF00905"/>
    </source>
</evidence>
<evidence type="ECO:0000256" key="15">
    <source>
        <dbReference type="SAM" id="Phobius"/>
    </source>
</evidence>
<dbReference type="Pfam" id="PF03717">
    <property type="entry name" value="PBP_dimer"/>
    <property type="match status" value="1"/>
</dbReference>
<keyword evidence="12 15" id="KW-0472">Membrane</keyword>
<evidence type="ECO:0000256" key="14">
    <source>
        <dbReference type="SAM" id="MobiDB-lite"/>
    </source>
</evidence>
<dbReference type="InterPro" id="IPR017790">
    <property type="entry name" value="Penicillin-binding_protein_2"/>
</dbReference>
<dbReference type="GO" id="GO:0071972">
    <property type="term" value="F:peptidoglycan L,D-transpeptidase activity"/>
    <property type="evidence" value="ECO:0007669"/>
    <property type="project" value="TreeGrafter"/>
</dbReference>
<dbReference type="InterPro" id="IPR012338">
    <property type="entry name" value="Beta-lactam/transpept-like"/>
</dbReference>
<evidence type="ECO:0000256" key="6">
    <source>
        <dbReference type="ARBA" id="ARBA00022670"/>
    </source>
</evidence>
<gene>
    <name evidence="18" type="ORF">BE08_09185</name>
</gene>
<dbReference type="InterPro" id="IPR050515">
    <property type="entry name" value="Beta-lactam/transpept"/>
</dbReference>
<dbReference type="PANTHER" id="PTHR30627">
    <property type="entry name" value="PEPTIDOGLYCAN D,D-TRANSPEPTIDASE"/>
    <property type="match status" value="1"/>
</dbReference>
<sequence>MSLLVQRSDVSEFRRRFRWIALGMVVGFMVILGRMFYLQVLEAEENKAIARENIVRRVTLATTRGIIRDKNGKVLAASRPSYNVYVVPRRLDMETTWPKLLEYIGVGIEERARLEAHITAIRASDGPRKNQQILLKEDISRDAVATLATHDAELPGVDVVPVPVRYYPYEEVGSHVLGYMAEVDAERLAALRSVGYIEGDRIGVTGIERAWESYLRGTRGWEKVLVDARGRRRAGGDGIIDEPRRVDPIPGRDLRLTLDADIQKAIDKAMRGQLAGGVALIDVRTGRILGLYSKPGYNPNALSGGSGKQVIRDAFRRLYSDPLKPALDKTLSGAYPPGSTFKPFTALAALEKGLIDPRQSTRCRGALTFGKRTFRCTHVHGPVAMQKAIAESCNVFFYRLAAEYGVGMDVIAEMGQRYGLGARTGLGINAEAGGRMPTRAWMTLRNKGQFRLGFGLNAAIGQGATTVTVLQLALAYAALANGGTLYQPQIVRAVETSAGTVVQEFTPRVRRQIDLRPENLTLVHKAMVAGVNEEGGTAFKARVAGVEMAGKTGTAQVSHRLTRGVEAERVWYFNREHAWFAGYAPARSPEVAVVVLVEHGGAGGKHAAPVAFEVIRAYQELAKERRGGPNEGPRAGKSNAGRAPAASGRAP</sequence>
<dbReference type="GO" id="GO:0006508">
    <property type="term" value="P:proteolysis"/>
    <property type="evidence" value="ECO:0007669"/>
    <property type="project" value="UniProtKB-KW"/>
</dbReference>
<evidence type="ECO:0000256" key="1">
    <source>
        <dbReference type="ARBA" id="ARBA00004167"/>
    </source>
</evidence>
<dbReference type="Gene3D" id="3.90.1310.10">
    <property type="entry name" value="Penicillin-binding protein 2a (Domain 2)"/>
    <property type="match status" value="1"/>
</dbReference>
<comment type="caution">
    <text evidence="18">The sequence shown here is derived from an EMBL/GenBank/DDBJ whole genome shotgun (WGS) entry which is preliminary data.</text>
</comment>
<feature type="region of interest" description="Disordered" evidence="14">
    <location>
        <begin position="623"/>
        <end position="651"/>
    </location>
</feature>
<feature type="domain" description="Penicillin-binding protein dimerisation" evidence="17">
    <location>
        <begin position="62"/>
        <end position="232"/>
    </location>
</feature>
<accession>A0A150P3D3</accession>
<keyword evidence="9" id="KW-0133">Cell shape</keyword>
<dbReference type="Proteomes" id="UP000075420">
    <property type="component" value="Unassembled WGS sequence"/>
</dbReference>
<evidence type="ECO:0000256" key="9">
    <source>
        <dbReference type="ARBA" id="ARBA00022960"/>
    </source>
</evidence>
<reference evidence="18 19" key="1">
    <citation type="submission" date="2014-02" db="EMBL/GenBank/DDBJ databases">
        <title>The small core and large imbalanced accessory genome model reveals a collaborative survival strategy of Sorangium cellulosum strains in nature.</title>
        <authorList>
            <person name="Han K."/>
            <person name="Peng R."/>
            <person name="Blom J."/>
            <person name="Li Y.-Z."/>
        </authorList>
    </citation>
    <scope>NUCLEOTIDE SEQUENCE [LARGE SCALE GENOMIC DNA]</scope>
    <source>
        <strain evidence="18 19">So0157-25</strain>
    </source>
</reference>
<protein>
    <submittedName>
        <fullName evidence="18">Peptidoglycan glycosyltransferase</fullName>
    </submittedName>
</protein>
<evidence type="ECO:0000256" key="5">
    <source>
        <dbReference type="ARBA" id="ARBA00022645"/>
    </source>
</evidence>
<evidence type="ECO:0000256" key="12">
    <source>
        <dbReference type="ARBA" id="ARBA00023136"/>
    </source>
</evidence>
<dbReference type="Pfam" id="PF00905">
    <property type="entry name" value="Transpeptidase"/>
    <property type="match status" value="1"/>
</dbReference>
<dbReference type="InterPro" id="IPR036138">
    <property type="entry name" value="PBP_dimer_sf"/>
</dbReference>
<evidence type="ECO:0000259" key="17">
    <source>
        <dbReference type="Pfam" id="PF03717"/>
    </source>
</evidence>
<keyword evidence="4" id="KW-0997">Cell inner membrane</keyword>
<comment type="subcellular location">
    <subcellularLocation>
        <location evidence="2">Cell membrane</location>
    </subcellularLocation>
    <subcellularLocation>
        <location evidence="1">Membrane</location>
        <topology evidence="1">Single-pass membrane protein</topology>
    </subcellularLocation>
</comment>
<dbReference type="GO" id="GO:0008360">
    <property type="term" value="P:regulation of cell shape"/>
    <property type="evidence" value="ECO:0007669"/>
    <property type="project" value="UniProtKB-KW"/>
</dbReference>
<keyword evidence="18" id="KW-0808">Transferase</keyword>
<keyword evidence="10" id="KW-0573">Peptidoglycan synthesis</keyword>
<dbReference type="GO" id="GO:0071555">
    <property type="term" value="P:cell wall organization"/>
    <property type="evidence" value="ECO:0007669"/>
    <property type="project" value="UniProtKB-KW"/>
</dbReference>
<dbReference type="SUPFAM" id="SSF56519">
    <property type="entry name" value="Penicillin binding protein dimerisation domain"/>
    <property type="match status" value="1"/>
</dbReference>
<keyword evidence="6" id="KW-0645">Protease</keyword>
<keyword evidence="3" id="KW-1003">Cell membrane</keyword>
<dbReference type="GO" id="GO:0016740">
    <property type="term" value="F:transferase activity"/>
    <property type="evidence" value="ECO:0007669"/>
    <property type="project" value="UniProtKB-KW"/>
</dbReference>
<evidence type="ECO:0000313" key="19">
    <source>
        <dbReference type="Proteomes" id="UP000075420"/>
    </source>
</evidence>
<name>A0A150P3D3_SORCE</name>
<dbReference type="AlphaFoldDB" id="A0A150P3D3"/>
<proteinExistence type="predicted"/>
<evidence type="ECO:0000256" key="4">
    <source>
        <dbReference type="ARBA" id="ARBA00022519"/>
    </source>
</evidence>
<dbReference type="EMBL" id="JELY01003276">
    <property type="protein sequence ID" value="KYF50119.1"/>
    <property type="molecule type" value="Genomic_DNA"/>
</dbReference>
<evidence type="ECO:0000256" key="11">
    <source>
        <dbReference type="ARBA" id="ARBA00022989"/>
    </source>
</evidence>
<dbReference type="GO" id="GO:0005886">
    <property type="term" value="C:plasma membrane"/>
    <property type="evidence" value="ECO:0007669"/>
    <property type="project" value="UniProtKB-SubCell"/>
</dbReference>
<organism evidence="18 19">
    <name type="scientific">Sorangium cellulosum</name>
    <name type="common">Polyangium cellulosum</name>
    <dbReference type="NCBI Taxonomy" id="56"/>
    <lineage>
        <taxon>Bacteria</taxon>
        <taxon>Pseudomonadati</taxon>
        <taxon>Myxococcota</taxon>
        <taxon>Polyangia</taxon>
        <taxon>Polyangiales</taxon>
        <taxon>Polyangiaceae</taxon>
        <taxon>Sorangium</taxon>
    </lineage>
</organism>
<dbReference type="InterPro" id="IPR005311">
    <property type="entry name" value="PBP_dimer"/>
</dbReference>
<evidence type="ECO:0000256" key="2">
    <source>
        <dbReference type="ARBA" id="ARBA00004236"/>
    </source>
</evidence>
<evidence type="ECO:0000256" key="3">
    <source>
        <dbReference type="ARBA" id="ARBA00022475"/>
    </source>
</evidence>
<feature type="domain" description="Penicillin-binding protein transpeptidase" evidence="16">
    <location>
        <begin position="276"/>
        <end position="614"/>
    </location>
</feature>
<evidence type="ECO:0000256" key="13">
    <source>
        <dbReference type="ARBA" id="ARBA00023316"/>
    </source>
</evidence>
<dbReference type="SUPFAM" id="SSF56601">
    <property type="entry name" value="beta-lactamase/transpeptidase-like"/>
    <property type="match status" value="1"/>
</dbReference>
<dbReference type="GO" id="GO:0009002">
    <property type="term" value="F:serine-type D-Ala-D-Ala carboxypeptidase activity"/>
    <property type="evidence" value="ECO:0007669"/>
    <property type="project" value="InterPro"/>
</dbReference>
<evidence type="ECO:0000256" key="7">
    <source>
        <dbReference type="ARBA" id="ARBA00022692"/>
    </source>
</evidence>
<dbReference type="GO" id="GO:0009252">
    <property type="term" value="P:peptidoglycan biosynthetic process"/>
    <property type="evidence" value="ECO:0007669"/>
    <property type="project" value="UniProtKB-KW"/>
</dbReference>